<accession>A0A2S7UWK6</accession>
<sequence>MSTKLTTNNLPMAESQTLQLVLGAGQVNDSIFQYLANTLKDKGYKFASPSALSFLSTLECGVNYASDIARNLGVSRQMVAKTVKELCSAGYLDQVDDIGKQKKIIFTTNGEVLISDARQLLADIDKALENKLAVDTVSSTLTSLNMIQKLVNQLNNI</sequence>
<comment type="caution">
    <text evidence="1">The sequence shown here is derived from an EMBL/GenBank/DDBJ whole genome shotgun (WGS) entry which is preliminary data.</text>
</comment>
<dbReference type="Proteomes" id="UP000239007">
    <property type="component" value="Unassembled WGS sequence"/>
</dbReference>
<dbReference type="Gene3D" id="1.10.10.10">
    <property type="entry name" value="Winged helix-like DNA-binding domain superfamily/Winged helix DNA-binding domain"/>
    <property type="match status" value="1"/>
</dbReference>
<dbReference type="InterPro" id="IPR036388">
    <property type="entry name" value="WH-like_DNA-bd_sf"/>
</dbReference>
<dbReference type="SUPFAM" id="SSF46785">
    <property type="entry name" value="Winged helix' DNA-binding domain"/>
    <property type="match status" value="1"/>
</dbReference>
<protein>
    <submittedName>
        <fullName evidence="1">MarR family transcriptional regulator</fullName>
    </submittedName>
</protein>
<evidence type="ECO:0000313" key="1">
    <source>
        <dbReference type="EMBL" id="PQJ54366.1"/>
    </source>
</evidence>
<dbReference type="RefSeq" id="WP_105052881.1">
    <property type="nucleotide sequence ID" value="NZ_BMYG01000001.1"/>
</dbReference>
<keyword evidence="2" id="KW-1185">Reference proteome</keyword>
<organism evidence="1 2">
    <name type="scientific">Psychrosphaera saromensis</name>
    <dbReference type="NCBI Taxonomy" id="716813"/>
    <lineage>
        <taxon>Bacteria</taxon>
        <taxon>Pseudomonadati</taxon>
        <taxon>Pseudomonadota</taxon>
        <taxon>Gammaproteobacteria</taxon>
        <taxon>Alteromonadales</taxon>
        <taxon>Pseudoalteromonadaceae</taxon>
        <taxon>Psychrosphaera</taxon>
    </lineage>
</organism>
<dbReference type="EMBL" id="MSCH01000003">
    <property type="protein sequence ID" value="PQJ54366.1"/>
    <property type="molecule type" value="Genomic_DNA"/>
</dbReference>
<evidence type="ECO:0000313" key="2">
    <source>
        <dbReference type="Proteomes" id="UP000239007"/>
    </source>
</evidence>
<gene>
    <name evidence="1" type="ORF">BTO11_12330</name>
</gene>
<dbReference type="InterPro" id="IPR036390">
    <property type="entry name" value="WH_DNA-bd_sf"/>
</dbReference>
<reference evidence="1 2" key="1">
    <citation type="submission" date="2016-12" db="EMBL/GenBank/DDBJ databases">
        <title>Diversity of luminous bacteria.</title>
        <authorList>
            <person name="Yoshizawa S."/>
            <person name="Kogure K."/>
        </authorList>
    </citation>
    <scope>NUCLEOTIDE SEQUENCE [LARGE SCALE GENOMIC DNA]</scope>
    <source>
        <strain evidence="1 2">SA4-48</strain>
    </source>
</reference>
<proteinExistence type="predicted"/>
<dbReference type="AlphaFoldDB" id="A0A2S7UWK6"/>
<dbReference type="OrthoDB" id="582199at2"/>
<name>A0A2S7UWK6_9GAMM</name>